<dbReference type="PANTHER" id="PTHR43386">
    <property type="entry name" value="OLIGOPEPTIDE TRANSPORT SYSTEM PERMEASE PROTEIN APPC"/>
    <property type="match status" value="1"/>
</dbReference>
<dbReference type="SUPFAM" id="SSF161098">
    <property type="entry name" value="MetI-like"/>
    <property type="match status" value="1"/>
</dbReference>
<proteinExistence type="inferred from homology"/>
<dbReference type="EMBL" id="DVHN01000035">
    <property type="protein sequence ID" value="HIR87906.1"/>
    <property type="molecule type" value="Genomic_DNA"/>
</dbReference>
<dbReference type="Proteomes" id="UP000824201">
    <property type="component" value="Unassembled WGS sequence"/>
</dbReference>
<comment type="similarity">
    <text evidence="7">Belongs to the binding-protein-dependent transport system permease family.</text>
</comment>
<keyword evidence="6 7" id="KW-0472">Membrane</keyword>
<comment type="subcellular location">
    <subcellularLocation>
        <location evidence="1 7">Cell membrane</location>
        <topology evidence="1 7">Multi-pass membrane protein</topology>
    </subcellularLocation>
</comment>
<dbReference type="Pfam" id="PF12911">
    <property type="entry name" value="OppC_N"/>
    <property type="match status" value="1"/>
</dbReference>
<evidence type="ECO:0000313" key="10">
    <source>
        <dbReference type="Proteomes" id="UP000824201"/>
    </source>
</evidence>
<sequence>MTSIKKDRFEWVGPNKEKSEGISRPSINFWQDAFIRLKKNKAALVCMGIIVFILLMAIFVPIFSPYTISEQHMTHQNKGMFYVAEDGHMHLFGTDQLGRDLFVRIWSGARISLTIAFVAVFVNLIVGMIYGGVAGYVGGMTDNIMMRIVEVINGIPYLMVVILLTSIMSTRGVASLIIAYAATGWTGMARLVRGQVIQLKEQEFITAAKLMGAKPMRIILKHLLPNTLSVVIVNITLAIPSAIFTEAYLSFIGLGVSQPMASWGTLANEGVQQFRIYPHEMFVPAFFICITMLAFNLLGDGLRDAFDPRLRR</sequence>
<gene>
    <name evidence="9" type="ORF">IAC96_03045</name>
</gene>
<evidence type="ECO:0000256" key="2">
    <source>
        <dbReference type="ARBA" id="ARBA00022448"/>
    </source>
</evidence>
<protein>
    <submittedName>
        <fullName evidence="9">ABC transporter permease</fullName>
    </submittedName>
</protein>
<feature type="transmembrane region" description="Helical" evidence="7">
    <location>
        <begin position="281"/>
        <end position="302"/>
    </location>
</feature>
<feature type="transmembrane region" description="Helical" evidence="7">
    <location>
        <begin position="111"/>
        <end position="136"/>
    </location>
</feature>
<feature type="transmembrane region" description="Helical" evidence="7">
    <location>
        <begin position="42"/>
        <end position="63"/>
    </location>
</feature>
<keyword evidence="4 7" id="KW-0812">Transmembrane</keyword>
<evidence type="ECO:0000256" key="1">
    <source>
        <dbReference type="ARBA" id="ARBA00004651"/>
    </source>
</evidence>
<evidence type="ECO:0000256" key="5">
    <source>
        <dbReference type="ARBA" id="ARBA00022989"/>
    </source>
</evidence>
<dbReference type="AlphaFoldDB" id="A0A9D1ECL9"/>
<dbReference type="Gene3D" id="1.10.3720.10">
    <property type="entry name" value="MetI-like"/>
    <property type="match status" value="1"/>
</dbReference>
<dbReference type="PANTHER" id="PTHR43386:SF22">
    <property type="entry name" value="OLIGOPEPTIDE TRANSPORT SYSTEM PERMEASE PROTEIN OPPC"/>
    <property type="match status" value="1"/>
</dbReference>
<evidence type="ECO:0000256" key="7">
    <source>
        <dbReference type="RuleBase" id="RU363032"/>
    </source>
</evidence>
<name>A0A9D1ECL9_9FIRM</name>
<accession>A0A9D1ECL9</accession>
<evidence type="ECO:0000256" key="6">
    <source>
        <dbReference type="ARBA" id="ARBA00023136"/>
    </source>
</evidence>
<feature type="transmembrane region" description="Helical" evidence="7">
    <location>
        <begin position="173"/>
        <end position="192"/>
    </location>
</feature>
<dbReference type="InterPro" id="IPR050366">
    <property type="entry name" value="BP-dependent_transpt_permease"/>
</dbReference>
<reference evidence="9" key="1">
    <citation type="submission" date="2020-10" db="EMBL/GenBank/DDBJ databases">
        <authorList>
            <person name="Gilroy R."/>
        </authorList>
    </citation>
    <scope>NUCLEOTIDE SEQUENCE</scope>
    <source>
        <strain evidence="9">ChiW13-3771</strain>
    </source>
</reference>
<feature type="transmembrane region" description="Helical" evidence="7">
    <location>
        <begin position="148"/>
        <end position="167"/>
    </location>
</feature>
<evidence type="ECO:0000256" key="4">
    <source>
        <dbReference type="ARBA" id="ARBA00022692"/>
    </source>
</evidence>
<evidence type="ECO:0000313" key="9">
    <source>
        <dbReference type="EMBL" id="HIR87906.1"/>
    </source>
</evidence>
<evidence type="ECO:0000256" key="3">
    <source>
        <dbReference type="ARBA" id="ARBA00022475"/>
    </source>
</evidence>
<keyword evidence="3" id="KW-1003">Cell membrane</keyword>
<evidence type="ECO:0000259" key="8">
    <source>
        <dbReference type="PROSITE" id="PS50928"/>
    </source>
</evidence>
<organism evidence="9 10">
    <name type="scientific">Candidatus Fimimorpha faecalis</name>
    <dbReference type="NCBI Taxonomy" id="2840824"/>
    <lineage>
        <taxon>Bacteria</taxon>
        <taxon>Bacillati</taxon>
        <taxon>Bacillota</taxon>
        <taxon>Clostridia</taxon>
        <taxon>Eubacteriales</taxon>
        <taxon>Candidatus Fimimorpha</taxon>
    </lineage>
</organism>
<feature type="transmembrane region" description="Helical" evidence="7">
    <location>
        <begin position="223"/>
        <end position="244"/>
    </location>
</feature>
<keyword evidence="2 7" id="KW-0813">Transport</keyword>
<keyword evidence="5 7" id="KW-1133">Transmembrane helix</keyword>
<dbReference type="GO" id="GO:0005886">
    <property type="term" value="C:plasma membrane"/>
    <property type="evidence" value="ECO:0007669"/>
    <property type="project" value="UniProtKB-SubCell"/>
</dbReference>
<reference evidence="9" key="2">
    <citation type="journal article" date="2021" name="PeerJ">
        <title>Extensive microbial diversity within the chicken gut microbiome revealed by metagenomics and culture.</title>
        <authorList>
            <person name="Gilroy R."/>
            <person name="Ravi A."/>
            <person name="Getino M."/>
            <person name="Pursley I."/>
            <person name="Horton D.L."/>
            <person name="Alikhan N.F."/>
            <person name="Baker D."/>
            <person name="Gharbi K."/>
            <person name="Hall N."/>
            <person name="Watson M."/>
            <person name="Adriaenssens E.M."/>
            <person name="Foster-Nyarko E."/>
            <person name="Jarju S."/>
            <person name="Secka A."/>
            <person name="Antonio M."/>
            <person name="Oren A."/>
            <person name="Chaudhuri R.R."/>
            <person name="La Ragione R."/>
            <person name="Hildebrand F."/>
            <person name="Pallen M.J."/>
        </authorList>
    </citation>
    <scope>NUCLEOTIDE SEQUENCE</scope>
    <source>
        <strain evidence="9">ChiW13-3771</strain>
    </source>
</reference>
<comment type="caution">
    <text evidence="9">The sequence shown here is derived from an EMBL/GenBank/DDBJ whole genome shotgun (WGS) entry which is preliminary data.</text>
</comment>
<dbReference type="Pfam" id="PF00528">
    <property type="entry name" value="BPD_transp_1"/>
    <property type="match status" value="1"/>
</dbReference>
<dbReference type="PROSITE" id="PS50928">
    <property type="entry name" value="ABC_TM1"/>
    <property type="match status" value="1"/>
</dbReference>
<dbReference type="InterPro" id="IPR025966">
    <property type="entry name" value="OppC_N"/>
</dbReference>
<feature type="domain" description="ABC transmembrane type-1" evidence="8">
    <location>
        <begin position="109"/>
        <end position="299"/>
    </location>
</feature>
<dbReference type="InterPro" id="IPR035906">
    <property type="entry name" value="MetI-like_sf"/>
</dbReference>
<dbReference type="GO" id="GO:0055085">
    <property type="term" value="P:transmembrane transport"/>
    <property type="evidence" value="ECO:0007669"/>
    <property type="project" value="InterPro"/>
</dbReference>
<dbReference type="InterPro" id="IPR000515">
    <property type="entry name" value="MetI-like"/>
</dbReference>
<dbReference type="CDD" id="cd06261">
    <property type="entry name" value="TM_PBP2"/>
    <property type="match status" value="1"/>
</dbReference>